<accession>A0A2I0I5G6</accession>
<name>A0A2I0I5G6_PUNGR</name>
<dbReference type="AlphaFoldDB" id="A0A2I0I5G6"/>
<dbReference type="Proteomes" id="UP000233551">
    <property type="component" value="Unassembled WGS sequence"/>
</dbReference>
<evidence type="ECO:0000313" key="1">
    <source>
        <dbReference type="EMBL" id="PKI39222.1"/>
    </source>
</evidence>
<comment type="caution">
    <text evidence="1">The sequence shown here is derived from an EMBL/GenBank/DDBJ whole genome shotgun (WGS) entry which is preliminary data.</text>
</comment>
<keyword evidence="2" id="KW-1185">Reference proteome</keyword>
<organism evidence="1 2">
    <name type="scientific">Punica granatum</name>
    <name type="common">Pomegranate</name>
    <dbReference type="NCBI Taxonomy" id="22663"/>
    <lineage>
        <taxon>Eukaryota</taxon>
        <taxon>Viridiplantae</taxon>
        <taxon>Streptophyta</taxon>
        <taxon>Embryophyta</taxon>
        <taxon>Tracheophyta</taxon>
        <taxon>Spermatophyta</taxon>
        <taxon>Magnoliopsida</taxon>
        <taxon>eudicotyledons</taxon>
        <taxon>Gunneridae</taxon>
        <taxon>Pentapetalae</taxon>
        <taxon>rosids</taxon>
        <taxon>malvids</taxon>
        <taxon>Myrtales</taxon>
        <taxon>Lythraceae</taxon>
        <taxon>Punica</taxon>
    </lineage>
</organism>
<sequence length="208" mass="23813">MKMKMKRLLKTCLALVAEDENKEIGDTRNSLCTSSRLRILPLVQGQCLQELPEDPPLLSEDYSTHSIEKSRDEPLEEIEALKHKHRRELHLHGAKELVEDNMTFAFPWGSVNPRRRTERVITPKALRWLQGDSNPRIISSTSCLDEAKFFIFDLKPAMLIALTRSISWTRLIFSLTRMGEASRFRSVVLSVGAEAWNVTEASAKYCID</sequence>
<proteinExistence type="predicted"/>
<protein>
    <submittedName>
        <fullName evidence="1">Uncharacterized protein</fullName>
    </submittedName>
</protein>
<gene>
    <name evidence="1" type="ORF">CRG98_040391</name>
</gene>
<dbReference type="EMBL" id="PGOL01003845">
    <property type="protein sequence ID" value="PKI39222.1"/>
    <property type="molecule type" value="Genomic_DNA"/>
</dbReference>
<reference evidence="1 2" key="1">
    <citation type="submission" date="2017-11" db="EMBL/GenBank/DDBJ databases">
        <title>De-novo sequencing of pomegranate (Punica granatum L.) genome.</title>
        <authorList>
            <person name="Akparov Z."/>
            <person name="Amiraslanov A."/>
            <person name="Hajiyeva S."/>
            <person name="Abbasov M."/>
            <person name="Kaur K."/>
            <person name="Hamwieh A."/>
            <person name="Solovyev V."/>
            <person name="Salamov A."/>
            <person name="Braich B."/>
            <person name="Kosarev P."/>
            <person name="Mahmoud A."/>
            <person name="Hajiyev E."/>
            <person name="Babayeva S."/>
            <person name="Izzatullayeva V."/>
            <person name="Mammadov A."/>
            <person name="Mammadov A."/>
            <person name="Sharifova S."/>
            <person name="Ojaghi J."/>
            <person name="Eynullazada K."/>
            <person name="Bayramov B."/>
            <person name="Abdulazimova A."/>
            <person name="Shahmuradov I."/>
        </authorList>
    </citation>
    <scope>NUCLEOTIDE SEQUENCE [LARGE SCALE GENOMIC DNA]</scope>
    <source>
        <strain evidence="2">cv. AG2017</strain>
        <tissue evidence="1">Leaf</tissue>
    </source>
</reference>
<evidence type="ECO:0000313" key="2">
    <source>
        <dbReference type="Proteomes" id="UP000233551"/>
    </source>
</evidence>